<keyword evidence="2" id="KW-1185">Reference proteome</keyword>
<name>A0AAD7CRA5_MYCRO</name>
<evidence type="ECO:0000313" key="2">
    <source>
        <dbReference type="Proteomes" id="UP001221757"/>
    </source>
</evidence>
<evidence type="ECO:0000313" key="1">
    <source>
        <dbReference type="EMBL" id="KAJ7658966.1"/>
    </source>
</evidence>
<sequence>MDSHFTVRCALKSSSMRIQNSYDARCHCATRIGNIYRVERKCSEHDIGTILKKAEPFGDRFGVKIAPLDFLADHFPMQPSREFINVVCDIDFPSSPVSSSSGRSSIKRACDWSDEESSSDDEHNKKRAKTRSLSPISLNTGSFCSFFDSSVELVKHSNYTLFVGIDDYDAPSRRRFFANTRELDEDCLSQQDIESYIDSFLWGPLQKASAAIDKLLVAGTCHLQSHGLKNLRLLDLNIVPGQRPSIAELRRSCGAYTFSPPDANNEAAEPVLHPQRFLSRLSELSLRPPLSGDARSFSLLSSILRLLPDASDVPGVVSTNDLAALVAAGAVHIDEPMDAPLHQDDASLPWSALYYAGALTYDRQTPGTFRLANSVVLSMIQSHIARFVDERYDVQDAFSCAVHNWNTDSNRTLFTEMLSVVLQDQTTYSLGTLHEPDLRGVLELVVGNIYCEYSRFVGPIELFSSTGFSRVRVKDPADKNARRWELRTLTLRSMWRATNANDAEPSDDDEALLARPYAAWSPALNTTETVLVRSFVETATDVPLFVAVGGARVLAARRS</sequence>
<accession>A0AAD7CRA5</accession>
<protein>
    <submittedName>
        <fullName evidence="1">Uncharacterized protein</fullName>
    </submittedName>
</protein>
<gene>
    <name evidence="1" type="ORF">B0H17DRAFT_1337615</name>
</gene>
<organism evidence="1 2">
    <name type="scientific">Mycena rosella</name>
    <name type="common">Pink bonnet</name>
    <name type="synonym">Agaricus rosellus</name>
    <dbReference type="NCBI Taxonomy" id="1033263"/>
    <lineage>
        <taxon>Eukaryota</taxon>
        <taxon>Fungi</taxon>
        <taxon>Dikarya</taxon>
        <taxon>Basidiomycota</taxon>
        <taxon>Agaricomycotina</taxon>
        <taxon>Agaricomycetes</taxon>
        <taxon>Agaricomycetidae</taxon>
        <taxon>Agaricales</taxon>
        <taxon>Marasmiineae</taxon>
        <taxon>Mycenaceae</taxon>
        <taxon>Mycena</taxon>
    </lineage>
</organism>
<reference evidence="1" key="1">
    <citation type="submission" date="2023-03" db="EMBL/GenBank/DDBJ databases">
        <title>Massive genome expansion in bonnet fungi (Mycena s.s.) driven by repeated elements and novel gene families across ecological guilds.</title>
        <authorList>
            <consortium name="Lawrence Berkeley National Laboratory"/>
            <person name="Harder C.B."/>
            <person name="Miyauchi S."/>
            <person name="Viragh M."/>
            <person name="Kuo A."/>
            <person name="Thoen E."/>
            <person name="Andreopoulos B."/>
            <person name="Lu D."/>
            <person name="Skrede I."/>
            <person name="Drula E."/>
            <person name="Henrissat B."/>
            <person name="Morin E."/>
            <person name="Kohler A."/>
            <person name="Barry K."/>
            <person name="LaButti K."/>
            <person name="Morin E."/>
            <person name="Salamov A."/>
            <person name="Lipzen A."/>
            <person name="Mereny Z."/>
            <person name="Hegedus B."/>
            <person name="Baldrian P."/>
            <person name="Stursova M."/>
            <person name="Weitz H."/>
            <person name="Taylor A."/>
            <person name="Grigoriev I.V."/>
            <person name="Nagy L.G."/>
            <person name="Martin F."/>
            <person name="Kauserud H."/>
        </authorList>
    </citation>
    <scope>NUCLEOTIDE SEQUENCE</scope>
    <source>
        <strain evidence="1">CBHHK067</strain>
    </source>
</reference>
<comment type="caution">
    <text evidence="1">The sequence shown here is derived from an EMBL/GenBank/DDBJ whole genome shotgun (WGS) entry which is preliminary data.</text>
</comment>
<dbReference type="AlphaFoldDB" id="A0AAD7CRA5"/>
<dbReference type="EMBL" id="JARKIE010000274">
    <property type="protein sequence ID" value="KAJ7658966.1"/>
    <property type="molecule type" value="Genomic_DNA"/>
</dbReference>
<proteinExistence type="predicted"/>
<dbReference type="Proteomes" id="UP001221757">
    <property type="component" value="Unassembled WGS sequence"/>
</dbReference>